<dbReference type="Pfam" id="PF09970">
    <property type="entry name" value="DUF2204"/>
    <property type="match status" value="1"/>
</dbReference>
<dbReference type="InterPro" id="IPR043519">
    <property type="entry name" value="NT_sf"/>
</dbReference>
<reference evidence="1 2" key="1">
    <citation type="submission" date="2016-10" db="EMBL/GenBank/DDBJ databases">
        <authorList>
            <person name="de Groot N.N."/>
        </authorList>
    </citation>
    <scope>NUCLEOTIDE SEQUENCE [LARGE SCALE GENOMIC DNA]</scope>
    <source>
        <strain evidence="1 2">RK1</strain>
    </source>
</reference>
<dbReference type="AlphaFoldDB" id="A0A1I3KPB7"/>
<evidence type="ECO:0008006" key="3">
    <source>
        <dbReference type="Google" id="ProtNLM"/>
    </source>
</evidence>
<gene>
    <name evidence="1" type="ORF">SAMN05444682_105262</name>
</gene>
<accession>A0A1I3KPB7</accession>
<dbReference type="RefSeq" id="WP_090627012.1">
    <property type="nucleotide sequence ID" value="NZ_FOQO01000005.1"/>
</dbReference>
<protein>
    <recommendedName>
        <fullName evidence="3">Nucleotidyl transferase AbiEii toxin, Type IV TA system</fullName>
    </recommendedName>
</protein>
<dbReference type="OrthoDB" id="9782533at2"/>
<dbReference type="SUPFAM" id="SSF81301">
    <property type="entry name" value="Nucleotidyltransferase"/>
    <property type="match status" value="1"/>
</dbReference>
<dbReference type="Proteomes" id="UP000198670">
    <property type="component" value="Unassembled WGS sequence"/>
</dbReference>
<evidence type="ECO:0000313" key="1">
    <source>
        <dbReference type="EMBL" id="SFI74371.1"/>
    </source>
</evidence>
<keyword evidence="2" id="KW-1185">Reference proteome</keyword>
<evidence type="ECO:0000313" key="2">
    <source>
        <dbReference type="Proteomes" id="UP000198670"/>
    </source>
</evidence>
<organism evidence="1 2">
    <name type="scientific">Parapedobacter indicus</name>
    <dbReference type="NCBI Taxonomy" id="1477437"/>
    <lineage>
        <taxon>Bacteria</taxon>
        <taxon>Pseudomonadati</taxon>
        <taxon>Bacteroidota</taxon>
        <taxon>Sphingobacteriia</taxon>
        <taxon>Sphingobacteriales</taxon>
        <taxon>Sphingobacteriaceae</taxon>
        <taxon>Parapedobacter</taxon>
    </lineage>
</organism>
<dbReference type="STRING" id="1477437.SAMN05444682_105262"/>
<sequence>MNDKIVTIYSDALAVLQNCECEFMIGGGYAVVHYTGVPRVTKDLDIFCLPQEYPKILKCFADHGYRTELTDSRWLAKVFKDDYFIDIIFDTVNNICKVDDTWHEYAEEGGFHGIPVKYIPLEELIWCKIYVQNRERYDGADINHLLLKAGHRLDWARLWKRMDTHWHLLLAQLLIFQFVYPSDYRNIVPDWLFLDLLDRAKEQYDLPPSLERVCQGPLIDQTQYEVDIKTWNYKAYTIKTV</sequence>
<dbReference type="Gene3D" id="3.30.460.40">
    <property type="match status" value="1"/>
</dbReference>
<proteinExistence type="predicted"/>
<dbReference type="EMBL" id="FOQO01000005">
    <property type="protein sequence ID" value="SFI74371.1"/>
    <property type="molecule type" value="Genomic_DNA"/>
</dbReference>
<dbReference type="InterPro" id="IPR018700">
    <property type="entry name" value="DUF2204"/>
</dbReference>
<name>A0A1I3KPB7_9SPHI</name>